<dbReference type="PANTHER" id="PTHR22811">
    <property type="entry name" value="TRANSMEMBRANE EMP24 DOMAIN-CONTAINING PROTEIN"/>
    <property type="match status" value="1"/>
</dbReference>
<dbReference type="OrthoDB" id="62956at2759"/>
<dbReference type="GO" id="GO:0012505">
    <property type="term" value="C:endomembrane system"/>
    <property type="evidence" value="ECO:0007669"/>
    <property type="project" value="UniProtKB-SubCell"/>
</dbReference>
<evidence type="ECO:0000313" key="13">
    <source>
        <dbReference type="Proteomes" id="UP000054630"/>
    </source>
</evidence>
<evidence type="ECO:0000256" key="7">
    <source>
        <dbReference type="ARBA" id="ARBA00037847"/>
    </source>
</evidence>
<dbReference type="EMBL" id="JYDL01000094">
    <property type="protein sequence ID" value="KRX17078.1"/>
    <property type="molecule type" value="Genomic_DNA"/>
</dbReference>
<evidence type="ECO:0000259" key="11">
    <source>
        <dbReference type="PROSITE" id="PS50866"/>
    </source>
</evidence>
<keyword evidence="5 9" id="KW-1133">Transmembrane helix</keyword>
<organism evidence="12 13">
    <name type="scientific">Trichinella nelsoni</name>
    <dbReference type="NCBI Taxonomy" id="6336"/>
    <lineage>
        <taxon>Eukaryota</taxon>
        <taxon>Metazoa</taxon>
        <taxon>Ecdysozoa</taxon>
        <taxon>Nematoda</taxon>
        <taxon>Enoplea</taxon>
        <taxon>Dorylaimia</taxon>
        <taxon>Trichinellida</taxon>
        <taxon>Trichinellidae</taxon>
        <taxon>Trichinella</taxon>
    </lineage>
</organism>
<sequence>MGSWVCIPVIMLLCFVATSSCVEFTFELPDKATQCFFQDIEKDVDVDFEFQVITGGQYDVDVQMFSPIEAVMFNVVRKQFDRFNWKTNTTGTFKACFSNEFSTFSHKVVYMNWKVGKNEDVPVDHAKLMSFIQISSSNMHERFEMLLERQTHIRLNAASGLKFAEDLNERVTWWSVCQTVIMVIISVVQVMILKSFFSDRERVRF</sequence>
<dbReference type="PROSITE" id="PS50866">
    <property type="entry name" value="GOLD"/>
    <property type="match status" value="1"/>
</dbReference>
<dbReference type="SUPFAM" id="SSF101576">
    <property type="entry name" value="Supernatant protein factor (SPF), C-terminal domain"/>
    <property type="match status" value="1"/>
</dbReference>
<dbReference type="InterPro" id="IPR015720">
    <property type="entry name" value="Emp24-like"/>
</dbReference>
<dbReference type="InterPro" id="IPR036598">
    <property type="entry name" value="GOLD_dom_sf"/>
</dbReference>
<evidence type="ECO:0000256" key="2">
    <source>
        <dbReference type="ARBA" id="ARBA00007104"/>
    </source>
</evidence>
<name>A0A0V0RRG8_9BILA</name>
<evidence type="ECO:0000256" key="9">
    <source>
        <dbReference type="SAM" id="Phobius"/>
    </source>
</evidence>
<dbReference type="SMART" id="SM01190">
    <property type="entry name" value="EMP24_GP25L"/>
    <property type="match status" value="1"/>
</dbReference>
<dbReference type="GO" id="GO:0016020">
    <property type="term" value="C:membrane"/>
    <property type="evidence" value="ECO:0007669"/>
    <property type="project" value="UniProtKB-SubCell"/>
</dbReference>
<dbReference type="STRING" id="6336.A0A0V0RRG8"/>
<evidence type="ECO:0000256" key="8">
    <source>
        <dbReference type="RuleBase" id="RU003827"/>
    </source>
</evidence>
<accession>A0A0V0RRG8</accession>
<evidence type="ECO:0000256" key="3">
    <source>
        <dbReference type="ARBA" id="ARBA00022692"/>
    </source>
</evidence>
<dbReference type="AlphaFoldDB" id="A0A0V0RRG8"/>
<gene>
    <name evidence="12" type="primary">TMED7</name>
    <name evidence="12" type="ORF">T07_1529</name>
</gene>
<keyword evidence="6 9" id="KW-0472">Membrane</keyword>
<feature type="transmembrane region" description="Helical" evidence="9">
    <location>
        <begin position="173"/>
        <end position="197"/>
    </location>
</feature>
<feature type="domain" description="GOLD" evidence="11">
    <location>
        <begin position="33"/>
        <end position="115"/>
    </location>
</feature>
<evidence type="ECO:0000256" key="5">
    <source>
        <dbReference type="ARBA" id="ARBA00022989"/>
    </source>
</evidence>
<proteinExistence type="inferred from homology"/>
<protein>
    <submittedName>
        <fullName evidence="12">Transmembrane emp24 domain-containing protein 7</fullName>
    </submittedName>
</protein>
<evidence type="ECO:0000313" key="12">
    <source>
        <dbReference type="EMBL" id="KRX17078.1"/>
    </source>
</evidence>
<dbReference type="Proteomes" id="UP000054630">
    <property type="component" value="Unassembled WGS sequence"/>
</dbReference>
<keyword evidence="13" id="KW-1185">Reference proteome</keyword>
<feature type="signal peptide" evidence="10">
    <location>
        <begin position="1"/>
        <end position="21"/>
    </location>
</feature>
<feature type="chain" id="PRO_5006868006" evidence="10">
    <location>
        <begin position="22"/>
        <end position="205"/>
    </location>
</feature>
<comment type="subcellular location">
    <subcellularLocation>
        <location evidence="7">Endomembrane system</location>
        <topology evidence="7">Single-pass membrane protein</topology>
    </subcellularLocation>
    <subcellularLocation>
        <location evidence="1 8">Membrane</location>
        <topology evidence="1 8">Single-pass type I membrane protein</topology>
    </subcellularLocation>
</comment>
<evidence type="ECO:0000256" key="10">
    <source>
        <dbReference type="SAM" id="SignalP"/>
    </source>
</evidence>
<evidence type="ECO:0000256" key="6">
    <source>
        <dbReference type="ARBA" id="ARBA00023136"/>
    </source>
</evidence>
<evidence type="ECO:0000256" key="4">
    <source>
        <dbReference type="ARBA" id="ARBA00022729"/>
    </source>
</evidence>
<keyword evidence="3 8" id="KW-0812">Transmembrane</keyword>
<dbReference type="Pfam" id="PF01105">
    <property type="entry name" value="EMP24_GP25L"/>
    <property type="match status" value="1"/>
</dbReference>
<reference evidence="12 13" key="1">
    <citation type="submission" date="2015-01" db="EMBL/GenBank/DDBJ databases">
        <title>Evolution of Trichinella species and genotypes.</title>
        <authorList>
            <person name="Korhonen P.K."/>
            <person name="Edoardo P."/>
            <person name="Giuseppe L.R."/>
            <person name="Gasser R.B."/>
        </authorList>
    </citation>
    <scope>NUCLEOTIDE SEQUENCE [LARGE SCALE GENOMIC DNA]</scope>
    <source>
        <strain evidence="12">ISS37</strain>
    </source>
</reference>
<dbReference type="InterPro" id="IPR009038">
    <property type="entry name" value="GOLD_dom"/>
</dbReference>
<keyword evidence="4 10" id="KW-0732">Signal</keyword>
<comment type="caution">
    <text evidence="12">The sequence shown here is derived from an EMBL/GenBank/DDBJ whole genome shotgun (WGS) entry which is preliminary data.</text>
</comment>
<comment type="similarity">
    <text evidence="2 8">Belongs to the EMP24/GP25L family.</text>
</comment>
<evidence type="ECO:0000256" key="1">
    <source>
        <dbReference type="ARBA" id="ARBA00004479"/>
    </source>
</evidence>